<evidence type="ECO:0008006" key="3">
    <source>
        <dbReference type="Google" id="ProtNLM"/>
    </source>
</evidence>
<dbReference type="EMBL" id="QQAY01000001">
    <property type="protein sequence ID" value="RDI47786.1"/>
    <property type="molecule type" value="Genomic_DNA"/>
</dbReference>
<reference evidence="1 2" key="1">
    <citation type="submission" date="2018-07" db="EMBL/GenBank/DDBJ databases">
        <title>Genomic Encyclopedia of Type Strains, Phase IV (KMG-IV): sequencing the most valuable type-strain genomes for metagenomic binning, comparative biology and taxonomic classification.</title>
        <authorList>
            <person name="Goeker M."/>
        </authorList>
    </citation>
    <scope>NUCLEOTIDE SEQUENCE [LARGE SCALE GENOMIC DNA]</scope>
    <source>
        <strain evidence="1 2">DSM 25281</strain>
    </source>
</reference>
<evidence type="ECO:0000313" key="2">
    <source>
        <dbReference type="Proteomes" id="UP000255326"/>
    </source>
</evidence>
<dbReference type="SUPFAM" id="SSF51735">
    <property type="entry name" value="NAD(P)-binding Rossmann-fold domains"/>
    <property type="match status" value="1"/>
</dbReference>
<keyword evidence="2" id="KW-1185">Reference proteome</keyword>
<dbReference type="AlphaFoldDB" id="A0A370GWY2"/>
<name>A0A370GWY2_9BACI</name>
<comment type="caution">
    <text evidence="1">The sequence shown here is derived from an EMBL/GenBank/DDBJ whole genome shotgun (WGS) entry which is preliminary data.</text>
</comment>
<dbReference type="Proteomes" id="UP000255326">
    <property type="component" value="Unassembled WGS sequence"/>
</dbReference>
<proteinExistence type="predicted"/>
<dbReference type="InterPro" id="IPR036291">
    <property type="entry name" value="NAD(P)-bd_dom_sf"/>
</dbReference>
<organism evidence="1 2">
    <name type="scientific">Falsibacillus pallidus</name>
    <dbReference type="NCBI Taxonomy" id="493781"/>
    <lineage>
        <taxon>Bacteria</taxon>
        <taxon>Bacillati</taxon>
        <taxon>Bacillota</taxon>
        <taxon>Bacilli</taxon>
        <taxon>Bacillales</taxon>
        <taxon>Bacillaceae</taxon>
        <taxon>Falsibacillus</taxon>
    </lineage>
</organism>
<sequence>MKENEIHSIRYNNNLLFGGIGSMNHAIVFSAGGFIGFSLCRELLNRGYNVLAIEHNETMQISEENKWMEFGRNANFNVSSLEDWEGGLKEPFFCFIPYYDFLGERYEGRTSEIKKKIIQNKSWFDKSVHQTMILRFISESRIEQDALLNEIPIPHSNLFLPTVFGPWQPKEFAFHKLLSEEREGLESTIDYKEPLKDAFYVDDLAAGVIDYAEKKGDKASLVLSTGENGRWAEGLKHLGEKAGESSYQSHEPALLYKELVINSSTTLEEGLQQQRTCIDSLLKKRT</sequence>
<protein>
    <recommendedName>
        <fullName evidence="3">Nucleoside-diphosphate-sugar epimerase</fullName>
    </recommendedName>
</protein>
<dbReference type="Gene3D" id="3.40.50.720">
    <property type="entry name" value="NAD(P)-binding Rossmann-like Domain"/>
    <property type="match status" value="1"/>
</dbReference>
<gene>
    <name evidence="1" type="ORF">DFR59_101451</name>
</gene>
<evidence type="ECO:0000313" key="1">
    <source>
        <dbReference type="EMBL" id="RDI47786.1"/>
    </source>
</evidence>
<accession>A0A370GWY2</accession>